<feature type="domain" description="Chromo" evidence="3">
    <location>
        <begin position="42"/>
        <end position="105"/>
    </location>
</feature>
<feature type="region of interest" description="Disordered" evidence="2">
    <location>
        <begin position="1"/>
        <end position="41"/>
    </location>
</feature>
<dbReference type="CDD" id="cd00024">
    <property type="entry name" value="CD_CSD"/>
    <property type="match status" value="1"/>
</dbReference>
<proteinExistence type="predicted"/>
<evidence type="ECO:0000256" key="2">
    <source>
        <dbReference type="SAM" id="MobiDB-lite"/>
    </source>
</evidence>
<name>A0AAE0C0U6_9CHLO</name>
<dbReference type="SUPFAM" id="SSF53098">
    <property type="entry name" value="Ribonuclease H-like"/>
    <property type="match status" value="1"/>
</dbReference>
<protein>
    <recommendedName>
        <fullName evidence="3">Chromo domain-containing protein</fullName>
    </recommendedName>
</protein>
<evidence type="ECO:0000259" key="3">
    <source>
        <dbReference type="PROSITE" id="PS50013"/>
    </source>
</evidence>
<dbReference type="InterPro" id="IPR023780">
    <property type="entry name" value="Chromo_domain"/>
</dbReference>
<evidence type="ECO:0000313" key="4">
    <source>
        <dbReference type="EMBL" id="KAK3246361.1"/>
    </source>
</evidence>
<gene>
    <name evidence="4" type="ORF">CYMTET_44098</name>
</gene>
<sequence>MGKRGRASRSKRASSTGVTLVAQGKGKVKRTQQSPFDPAGSDNTEYFVREVKAERVKGFTTQWLIGWEGFSDREDTWEPIEHLAGYETEIRVFRERKKEEAAKAESDAAAEKQKKADEKEAVVVDGKLLNYLAFKSYLPSRFVNCNKFCEFVSREILQGKMARQFLGVPASTAGVERAFSSVTFMHSDLRKSLAEGTIQHSLMAAMN</sequence>
<dbReference type="SMART" id="SM00298">
    <property type="entry name" value="CHROMO"/>
    <property type="match status" value="1"/>
</dbReference>
<reference evidence="4 5" key="1">
    <citation type="journal article" date="2015" name="Genome Biol. Evol.">
        <title>Comparative Genomics of a Bacterivorous Green Alga Reveals Evolutionary Causalities and Consequences of Phago-Mixotrophic Mode of Nutrition.</title>
        <authorList>
            <person name="Burns J.A."/>
            <person name="Paasch A."/>
            <person name="Narechania A."/>
            <person name="Kim E."/>
        </authorList>
    </citation>
    <scope>NUCLEOTIDE SEQUENCE [LARGE SCALE GENOMIC DNA]</scope>
    <source>
        <strain evidence="4 5">PLY_AMNH</strain>
    </source>
</reference>
<accession>A0AAE0C0U6</accession>
<dbReference type="Pfam" id="PF00385">
    <property type="entry name" value="Chromo"/>
    <property type="match status" value="1"/>
</dbReference>
<dbReference type="InterPro" id="IPR000953">
    <property type="entry name" value="Chromo/chromo_shadow_dom"/>
</dbReference>
<feature type="coiled-coil region" evidence="1">
    <location>
        <begin position="94"/>
        <end position="121"/>
    </location>
</feature>
<evidence type="ECO:0000313" key="5">
    <source>
        <dbReference type="Proteomes" id="UP001190700"/>
    </source>
</evidence>
<dbReference type="InterPro" id="IPR012337">
    <property type="entry name" value="RNaseH-like_sf"/>
</dbReference>
<evidence type="ECO:0000256" key="1">
    <source>
        <dbReference type="SAM" id="Coils"/>
    </source>
</evidence>
<organism evidence="4 5">
    <name type="scientific">Cymbomonas tetramitiformis</name>
    <dbReference type="NCBI Taxonomy" id="36881"/>
    <lineage>
        <taxon>Eukaryota</taxon>
        <taxon>Viridiplantae</taxon>
        <taxon>Chlorophyta</taxon>
        <taxon>Pyramimonadophyceae</taxon>
        <taxon>Pyramimonadales</taxon>
        <taxon>Pyramimonadaceae</taxon>
        <taxon>Cymbomonas</taxon>
    </lineage>
</organism>
<dbReference type="AlphaFoldDB" id="A0AAE0C0U6"/>
<dbReference type="EMBL" id="LGRX02029888">
    <property type="protein sequence ID" value="KAK3246361.1"/>
    <property type="molecule type" value="Genomic_DNA"/>
</dbReference>
<dbReference type="InterPro" id="IPR016197">
    <property type="entry name" value="Chromo-like_dom_sf"/>
</dbReference>
<dbReference type="Proteomes" id="UP001190700">
    <property type="component" value="Unassembled WGS sequence"/>
</dbReference>
<comment type="caution">
    <text evidence="4">The sequence shown here is derived from an EMBL/GenBank/DDBJ whole genome shotgun (WGS) entry which is preliminary data.</text>
</comment>
<keyword evidence="5" id="KW-1185">Reference proteome</keyword>
<dbReference type="Gene3D" id="2.40.50.40">
    <property type="match status" value="1"/>
</dbReference>
<keyword evidence="1" id="KW-0175">Coiled coil</keyword>
<feature type="compositionally biased region" description="Basic residues" evidence="2">
    <location>
        <begin position="1"/>
        <end position="12"/>
    </location>
</feature>
<dbReference type="PROSITE" id="PS50013">
    <property type="entry name" value="CHROMO_2"/>
    <property type="match status" value="1"/>
</dbReference>
<dbReference type="SUPFAM" id="SSF54160">
    <property type="entry name" value="Chromo domain-like"/>
    <property type="match status" value="1"/>
</dbReference>